<gene>
    <name evidence="1" type="ORF">WJX75_000627</name>
</gene>
<name>A0ABR2YP24_9CHLO</name>
<accession>A0ABR2YP24</accession>
<dbReference type="Proteomes" id="UP001491310">
    <property type="component" value="Unassembled WGS sequence"/>
</dbReference>
<evidence type="ECO:0000313" key="1">
    <source>
        <dbReference type="EMBL" id="KAK9908627.1"/>
    </source>
</evidence>
<protein>
    <submittedName>
        <fullName evidence="1">Uncharacterized protein</fullName>
    </submittedName>
</protein>
<dbReference type="PANTHER" id="PTHR36398">
    <property type="entry name" value="PLASMA MEMBRANE FUSION PROTEIN"/>
    <property type="match status" value="1"/>
</dbReference>
<proteinExistence type="predicted"/>
<comment type="caution">
    <text evidence="1">The sequence shown here is derived from an EMBL/GenBank/DDBJ whole genome shotgun (WGS) entry which is preliminary data.</text>
</comment>
<dbReference type="EMBL" id="JALJOT010000007">
    <property type="protein sequence ID" value="KAK9908627.1"/>
    <property type="molecule type" value="Genomic_DNA"/>
</dbReference>
<organism evidence="1 2">
    <name type="scientific">Coccomyxa subellipsoidea</name>
    <dbReference type="NCBI Taxonomy" id="248742"/>
    <lineage>
        <taxon>Eukaryota</taxon>
        <taxon>Viridiplantae</taxon>
        <taxon>Chlorophyta</taxon>
        <taxon>core chlorophytes</taxon>
        <taxon>Trebouxiophyceae</taxon>
        <taxon>Trebouxiophyceae incertae sedis</taxon>
        <taxon>Coccomyxaceae</taxon>
        <taxon>Coccomyxa</taxon>
    </lineage>
</organism>
<sequence>MSLLQGQLGIGDACTYRLIEKNVVSLLPPAKDELRQEAADALTDLIRSYKRLDDILDKAYGGDVFAAEDALNSLQYTMASTASFQSVIERCLNLDSKGAVIG</sequence>
<keyword evidence="2" id="KW-1185">Reference proteome</keyword>
<reference evidence="1 2" key="1">
    <citation type="journal article" date="2024" name="Nat. Commun.">
        <title>Phylogenomics reveals the evolutionary origins of lichenization in chlorophyte algae.</title>
        <authorList>
            <person name="Puginier C."/>
            <person name="Libourel C."/>
            <person name="Otte J."/>
            <person name="Skaloud P."/>
            <person name="Haon M."/>
            <person name="Grisel S."/>
            <person name="Petersen M."/>
            <person name="Berrin J.G."/>
            <person name="Delaux P.M."/>
            <person name="Dal Grande F."/>
            <person name="Keller J."/>
        </authorList>
    </citation>
    <scope>NUCLEOTIDE SEQUENCE [LARGE SCALE GENOMIC DNA]</scope>
    <source>
        <strain evidence="1 2">SAG 216-7</strain>
    </source>
</reference>
<dbReference type="PANTHER" id="PTHR36398:SF1">
    <property type="entry name" value="PLASMA MEMBRANE FUSION PROTEIN"/>
    <property type="match status" value="1"/>
</dbReference>
<evidence type="ECO:0000313" key="2">
    <source>
        <dbReference type="Proteomes" id="UP001491310"/>
    </source>
</evidence>